<dbReference type="CDD" id="cd14498">
    <property type="entry name" value="DSP"/>
    <property type="match status" value="1"/>
</dbReference>
<dbReference type="SUPFAM" id="SSF52799">
    <property type="entry name" value="(Phosphotyrosine protein) phosphatases II"/>
    <property type="match status" value="1"/>
</dbReference>
<dbReference type="EMBL" id="BRXZ01001643">
    <property type="protein sequence ID" value="GMH75844.1"/>
    <property type="molecule type" value="Genomic_DNA"/>
</dbReference>
<comment type="similarity">
    <text evidence="1">Belongs to the protein-tyrosine phosphatase family. Non-receptor class dual specificity subfamily.</text>
</comment>
<proteinExistence type="inferred from homology"/>
<dbReference type="GO" id="GO:0004725">
    <property type="term" value="F:protein tyrosine phosphatase activity"/>
    <property type="evidence" value="ECO:0007669"/>
    <property type="project" value="UniProtKB-EC"/>
</dbReference>
<dbReference type="Pfam" id="PF00782">
    <property type="entry name" value="DSPc"/>
    <property type="match status" value="1"/>
</dbReference>
<sequence>MVTNHSLPPASPPEVIALSTAVSAFDVCDPSDKALSQPVQNGHNQISFSDEASDCDAYKRHAYASVMKAKSRVCTSCGRDIAKHRRGQVSEEDIRVALSGGPKKSSLILEGEDGMGGLYLGGYLPAVQEKELVDHKIGFVVNATGTNFFSFQPTFKPKRDRLYERLRIQVSDELDWVDDASQPIDLAQLREVCFAMNEARSGEKSGVLVHCAQGKSRSTTVVLAYLRMFGPDDVRRLELRDALARVREKHVMAQPNEGFMEQLTGLWELEHGEEVEKPQAG</sequence>
<evidence type="ECO:0000259" key="6">
    <source>
        <dbReference type="PROSITE" id="PS50056"/>
    </source>
</evidence>
<dbReference type="PANTHER" id="PTHR10159">
    <property type="entry name" value="DUAL SPECIFICITY PROTEIN PHOSPHATASE"/>
    <property type="match status" value="1"/>
</dbReference>
<feature type="domain" description="Tyrosine-protein phosphatase" evidence="5">
    <location>
        <begin position="109"/>
        <end position="272"/>
    </location>
</feature>
<dbReference type="InterPro" id="IPR000340">
    <property type="entry name" value="Dual-sp_phosphatase_cat-dom"/>
</dbReference>
<dbReference type="Proteomes" id="UP001165082">
    <property type="component" value="Unassembled WGS sequence"/>
</dbReference>
<dbReference type="OrthoDB" id="10252009at2759"/>
<evidence type="ECO:0000313" key="7">
    <source>
        <dbReference type="EMBL" id="GMH75844.1"/>
    </source>
</evidence>
<reference evidence="7" key="1">
    <citation type="submission" date="2022-07" db="EMBL/GenBank/DDBJ databases">
        <title>Genome analysis of Parmales, a sister group of diatoms, reveals the evolutionary specialization of diatoms from phago-mixotrophs to photoautotrophs.</title>
        <authorList>
            <person name="Ban H."/>
            <person name="Sato S."/>
            <person name="Yoshikawa S."/>
            <person name="Kazumasa Y."/>
            <person name="Nakamura Y."/>
            <person name="Ichinomiya M."/>
            <person name="Saitoh K."/>
            <person name="Sato N."/>
            <person name="Blanc-Mathieu R."/>
            <person name="Endo H."/>
            <person name="Kuwata A."/>
            <person name="Ogata H."/>
        </authorList>
    </citation>
    <scope>NUCLEOTIDE SEQUENCE</scope>
</reference>
<name>A0A9W7EC17_9STRA</name>
<feature type="domain" description="Tyrosine specific protein phosphatases" evidence="6">
    <location>
        <begin position="186"/>
        <end position="249"/>
    </location>
</feature>
<evidence type="ECO:0000256" key="3">
    <source>
        <dbReference type="ARBA" id="ARBA00022801"/>
    </source>
</evidence>
<dbReference type="InterPro" id="IPR016130">
    <property type="entry name" value="Tyr_Pase_AS"/>
</dbReference>
<dbReference type="InterPro" id="IPR029021">
    <property type="entry name" value="Prot-tyrosine_phosphatase-like"/>
</dbReference>
<dbReference type="PROSITE" id="PS50056">
    <property type="entry name" value="TYR_PHOSPHATASE_2"/>
    <property type="match status" value="1"/>
</dbReference>
<dbReference type="PANTHER" id="PTHR10159:SF519">
    <property type="entry name" value="DUAL SPECIFICITY PROTEIN PHOSPHATASE MPK3"/>
    <property type="match status" value="1"/>
</dbReference>
<evidence type="ECO:0000259" key="5">
    <source>
        <dbReference type="PROSITE" id="PS50054"/>
    </source>
</evidence>
<dbReference type="SMART" id="SM00195">
    <property type="entry name" value="DSPc"/>
    <property type="match status" value="1"/>
</dbReference>
<keyword evidence="4" id="KW-0904">Protein phosphatase</keyword>
<evidence type="ECO:0000256" key="2">
    <source>
        <dbReference type="ARBA" id="ARBA00013064"/>
    </source>
</evidence>
<dbReference type="InterPro" id="IPR020422">
    <property type="entry name" value="TYR_PHOSPHATASE_DUAL_dom"/>
</dbReference>
<keyword evidence="8" id="KW-1185">Reference proteome</keyword>
<accession>A0A9W7EC17</accession>
<dbReference type="AlphaFoldDB" id="A0A9W7EC17"/>
<evidence type="ECO:0000256" key="1">
    <source>
        <dbReference type="ARBA" id="ARBA00008601"/>
    </source>
</evidence>
<dbReference type="GO" id="GO:0005737">
    <property type="term" value="C:cytoplasm"/>
    <property type="evidence" value="ECO:0007669"/>
    <property type="project" value="TreeGrafter"/>
</dbReference>
<dbReference type="GO" id="GO:0043409">
    <property type="term" value="P:negative regulation of MAPK cascade"/>
    <property type="evidence" value="ECO:0007669"/>
    <property type="project" value="TreeGrafter"/>
</dbReference>
<evidence type="ECO:0000313" key="8">
    <source>
        <dbReference type="Proteomes" id="UP001165082"/>
    </source>
</evidence>
<dbReference type="Gene3D" id="3.90.190.10">
    <property type="entry name" value="Protein tyrosine phosphatase superfamily"/>
    <property type="match status" value="1"/>
</dbReference>
<keyword evidence="3" id="KW-0378">Hydrolase</keyword>
<evidence type="ECO:0000256" key="4">
    <source>
        <dbReference type="ARBA" id="ARBA00022912"/>
    </source>
</evidence>
<dbReference type="PROSITE" id="PS50054">
    <property type="entry name" value="TYR_PHOSPHATASE_DUAL"/>
    <property type="match status" value="1"/>
</dbReference>
<protein>
    <recommendedName>
        <fullName evidence="2">protein-tyrosine-phosphatase</fullName>
        <ecNumber evidence="2">3.1.3.48</ecNumber>
    </recommendedName>
</protein>
<dbReference type="EC" id="3.1.3.48" evidence="2"/>
<comment type="caution">
    <text evidence="7">The sequence shown here is derived from an EMBL/GenBank/DDBJ whole genome shotgun (WGS) entry which is preliminary data.</text>
</comment>
<organism evidence="7 8">
    <name type="scientific">Triparma retinervis</name>
    <dbReference type="NCBI Taxonomy" id="2557542"/>
    <lineage>
        <taxon>Eukaryota</taxon>
        <taxon>Sar</taxon>
        <taxon>Stramenopiles</taxon>
        <taxon>Ochrophyta</taxon>
        <taxon>Bolidophyceae</taxon>
        <taxon>Parmales</taxon>
        <taxon>Triparmaceae</taxon>
        <taxon>Triparma</taxon>
    </lineage>
</organism>
<dbReference type="InterPro" id="IPR000387">
    <property type="entry name" value="Tyr_Pase_dom"/>
</dbReference>
<gene>
    <name evidence="7" type="ORF">TrRE_jg1824</name>
</gene>
<dbReference type="PROSITE" id="PS00383">
    <property type="entry name" value="TYR_PHOSPHATASE_1"/>
    <property type="match status" value="1"/>
</dbReference>